<comment type="caution">
    <text evidence="22">The sequence shown here is derived from an EMBL/GenBank/DDBJ whole genome shotgun (WGS) entry which is preliminary data.</text>
</comment>
<evidence type="ECO:0000256" key="2">
    <source>
        <dbReference type="ARBA" id="ARBA00006683"/>
    </source>
</evidence>
<dbReference type="GO" id="GO:0004715">
    <property type="term" value="F:non-membrane spanning protein tyrosine kinase activity"/>
    <property type="evidence" value="ECO:0007669"/>
    <property type="project" value="UniProtKB-EC"/>
</dbReference>
<dbReference type="EC" id="2.7.10.2" evidence="5"/>
<dbReference type="InterPro" id="IPR027417">
    <property type="entry name" value="P-loop_NTPase"/>
</dbReference>
<dbReference type="Gene3D" id="3.40.50.300">
    <property type="entry name" value="P-loop containing nucleotide triphosphate hydrolases"/>
    <property type="match status" value="1"/>
</dbReference>
<keyword evidence="6" id="KW-1003">Cell membrane</keyword>
<dbReference type="Pfam" id="PF02706">
    <property type="entry name" value="Wzz"/>
    <property type="match status" value="1"/>
</dbReference>
<feature type="domain" description="Polysaccharide chain length determinant N-terminal" evidence="20">
    <location>
        <begin position="14"/>
        <end position="64"/>
    </location>
</feature>
<dbReference type="PANTHER" id="PTHR32309:SF13">
    <property type="entry name" value="FERRIC ENTEROBACTIN TRANSPORT PROTEIN FEPE"/>
    <property type="match status" value="1"/>
</dbReference>
<comment type="similarity">
    <text evidence="4">Belongs to the etk/wzc family.</text>
</comment>
<evidence type="ECO:0000256" key="1">
    <source>
        <dbReference type="ARBA" id="ARBA00004429"/>
    </source>
</evidence>
<keyword evidence="15" id="KW-0829">Tyrosine-protein kinase</keyword>
<evidence type="ECO:0000256" key="7">
    <source>
        <dbReference type="ARBA" id="ARBA00022519"/>
    </source>
</evidence>
<dbReference type="SUPFAM" id="SSF52540">
    <property type="entry name" value="P-loop containing nucleoside triphosphate hydrolases"/>
    <property type="match status" value="1"/>
</dbReference>
<evidence type="ECO:0000256" key="9">
    <source>
        <dbReference type="ARBA" id="ARBA00022692"/>
    </source>
</evidence>
<keyword evidence="9 19" id="KW-0812">Transmembrane</keyword>
<keyword evidence="14 19" id="KW-0472">Membrane</keyword>
<feature type="domain" description="AAA" evidence="21">
    <location>
        <begin position="522"/>
        <end position="655"/>
    </location>
</feature>
<evidence type="ECO:0000256" key="8">
    <source>
        <dbReference type="ARBA" id="ARBA00022679"/>
    </source>
</evidence>
<reference evidence="22 23" key="1">
    <citation type="journal article" date="2024" name="Front. Microbiol.">
        <title>Transcriptomic insights into the dominance of two phototrophs throughout the water column of a tropical hypersaline-alkaline crater lake (Dziani Dzaha, Mayotte).</title>
        <authorList>
            <person name="Duperron S."/>
            <person name="Halary S."/>
            <person name="Bouly J.-P."/>
            <person name="Roussel T."/>
            <person name="Hugoni M."/>
            <person name="Bruto M."/>
            <person name="Oger P."/>
            <person name="Duval C."/>
            <person name="Woo A."/>
            <person name="Jezequiel D."/>
            <person name="Ader M."/>
            <person name="Leboulanger C."/>
            <person name="Agogue H."/>
            <person name="Grossi V."/>
            <person name="Trousselier M."/>
            <person name="Bernard C."/>
        </authorList>
    </citation>
    <scope>NUCLEOTIDE SEQUENCE [LARGE SCALE GENOMIC DNA]</scope>
    <source>
        <strain evidence="22 23">PMC 851.14</strain>
    </source>
</reference>
<feature type="compositionally biased region" description="Polar residues" evidence="18">
    <location>
        <begin position="715"/>
        <end position="732"/>
    </location>
</feature>
<comment type="catalytic activity">
    <reaction evidence="16">
        <text>L-tyrosyl-[protein] + ATP = O-phospho-L-tyrosyl-[protein] + ADP + H(+)</text>
        <dbReference type="Rhea" id="RHEA:10596"/>
        <dbReference type="Rhea" id="RHEA-COMP:10136"/>
        <dbReference type="Rhea" id="RHEA-COMP:20101"/>
        <dbReference type="ChEBI" id="CHEBI:15378"/>
        <dbReference type="ChEBI" id="CHEBI:30616"/>
        <dbReference type="ChEBI" id="CHEBI:46858"/>
        <dbReference type="ChEBI" id="CHEBI:61978"/>
        <dbReference type="ChEBI" id="CHEBI:456216"/>
        <dbReference type="EC" id="2.7.10.2"/>
    </reaction>
</comment>
<feature type="transmembrane region" description="Helical" evidence="19">
    <location>
        <begin position="27"/>
        <end position="46"/>
    </location>
</feature>
<evidence type="ECO:0000313" key="23">
    <source>
        <dbReference type="Proteomes" id="UP001387447"/>
    </source>
</evidence>
<keyword evidence="7" id="KW-0997">Cell inner membrane</keyword>
<keyword evidence="13 19" id="KW-1133">Transmembrane helix</keyword>
<dbReference type="InterPro" id="IPR005702">
    <property type="entry name" value="Wzc-like_C"/>
</dbReference>
<evidence type="ECO:0000259" key="21">
    <source>
        <dbReference type="Pfam" id="PF13614"/>
    </source>
</evidence>
<gene>
    <name evidence="22" type="ORF">AAEJ74_05770</name>
</gene>
<dbReference type="InterPro" id="IPR025669">
    <property type="entry name" value="AAA_dom"/>
</dbReference>
<protein>
    <recommendedName>
        <fullName evidence="5">non-specific protein-tyrosine kinase</fullName>
        <ecNumber evidence="5">2.7.10.2</ecNumber>
    </recommendedName>
</protein>
<evidence type="ECO:0000256" key="16">
    <source>
        <dbReference type="ARBA" id="ARBA00051245"/>
    </source>
</evidence>
<dbReference type="Proteomes" id="UP001387447">
    <property type="component" value="Unassembled WGS sequence"/>
</dbReference>
<comment type="similarity">
    <text evidence="3">Belongs to the CpsD/CapB family.</text>
</comment>
<dbReference type="InterPro" id="IPR050445">
    <property type="entry name" value="Bact_polysacc_biosynth/exp"/>
</dbReference>
<keyword evidence="10" id="KW-0547">Nucleotide-binding</keyword>
<dbReference type="EMBL" id="JBBWYZ010000004">
    <property type="protein sequence ID" value="MEK9511213.1"/>
    <property type="molecule type" value="Genomic_DNA"/>
</dbReference>
<evidence type="ECO:0000256" key="18">
    <source>
        <dbReference type="SAM" id="MobiDB-lite"/>
    </source>
</evidence>
<evidence type="ECO:0000256" key="15">
    <source>
        <dbReference type="ARBA" id="ARBA00023137"/>
    </source>
</evidence>
<keyword evidence="8 22" id="KW-0808">Transferase</keyword>
<dbReference type="NCBIfam" id="TIGR01007">
    <property type="entry name" value="eps_fam"/>
    <property type="match status" value="1"/>
</dbReference>
<dbReference type="InterPro" id="IPR003856">
    <property type="entry name" value="LPS_length_determ_N"/>
</dbReference>
<dbReference type="CDD" id="cd05387">
    <property type="entry name" value="BY-kinase"/>
    <property type="match status" value="1"/>
</dbReference>
<dbReference type="RefSeq" id="WP_046318740.1">
    <property type="nucleotide sequence ID" value="NZ_JBBWYZ010000004.1"/>
</dbReference>
<evidence type="ECO:0000256" key="19">
    <source>
        <dbReference type="SAM" id="Phobius"/>
    </source>
</evidence>
<feature type="coiled-coil region" evidence="17">
    <location>
        <begin position="175"/>
        <end position="202"/>
    </location>
</feature>
<keyword evidence="11" id="KW-0418">Kinase</keyword>
<keyword evidence="23" id="KW-1185">Reference proteome</keyword>
<evidence type="ECO:0000313" key="22">
    <source>
        <dbReference type="EMBL" id="MEK9511213.1"/>
    </source>
</evidence>
<evidence type="ECO:0000256" key="14">
    <source>
        <dbReference type="ARBA" id="ARBA00023136"/>
    </source>
</evidence>
<evidence type="ECO:0000256" key="10">
    <source>
        <dbReference type="ARBA" id="ARBA00022741"/>
    </source>
</evidence>
<name>A0ABU9EIV3_LIMFS</name>
<keyword evidence="17" id="KW-0175">Coiled coil</keyword>
<keyword evidence="12" id="KW-0067">ATP-binding</keyword>
<evidence type="ECO:0000256" key="5">
    <source>
        <dbReference type="ARBA" id="ARBA00011903"/>
    </source>
</evidence>
<sequence>MTYNTHLDDDEGGLDLGRLLGAVRRKLLLISGVTIVVAGAAVYKAITDTPIYQAELEILTQPVAISTQVISSANPQTLSHREEIVAVTLDAVQLKLLTSPRVIVPIVEELQSQYPGITYKFIASNLRIKPTPENILIVGYQHPHKNLVKSVLDLVSQAFLNYSLETRQQDILKGIEFVGEQIPQLQQRVDNQQERLQTLRQTNNLLNPETEGSKLSTQVTSIEQQLLENQLQLGQAKALYANLQRELANQSPEYAVASVLMESPRYQEIMNQLRAIDNQIAKESVLYLEESPEISILQEQRESLLPLLQRETNRVSQEWASKIQDLEERNLILQDTIDRINAEVKQLSVVSREYTDIQRELLIATDNLNQFLAKREAFKIDMAQRDAPWELLTPPGEPKPSSASLKKNLVLGTALGLLLGLGLALLVDQLSNMIYTVKEVKEATRLPILGVIPFDRHLKSTVSQNINPDGYALENSEDLDLGVGSSNQSQGNVMSAFYESFRSLYTSIRLLSPDQQIRSMVISSSVPGEGKSTTAIYLALAAAEQGRKVLLVDSDLRCPSLHQQLGLINMQGLTDLISSDALDIDIERVIQPYFLESNLFVLTSGSTPPDPIRILSSHRMINLIRKLEQDFDLVIYDAPPMLGLADANLLASETSGMVLVASLGRINRSVLENAIAQLKEHPNMSAPILGVVANRSPEVPLSSYSYSFSNPQFRQNPRNWTPQKVNSSSSIVGTVPRTNARKS</sequence>
<evidence type="ECO:0000256" key="17">
    <source>
        <dbReference type="SAM" id="Coils"/>
    </source>
</evidence>
<evidence type="ECO:0000256" key="13">
    <source>
        <dbReference type="ARBA" id="ARBA00022989"/>
    </source>
</evidence>
<dbReference type="PANTHER" id="PTHR32309">
    <property type="entry name" value="TYROSINE-PROTEIN KINASE"/>
    <property type="match status" value="1"/>
</dbReference>
<evidence type="ECO:0000256" key="11">
    <source>
        <dbReference type="ARBA" id="ARBA00022777"/>
    </source>
</evidence>
<accession>A0ABU9EIV3</accession>
<organism evidence="22 23">
    <name type="scientific">Limnospira fusiformis PMC 851.14</name>
    <dbReference type="NCBI Taxonomy" id="2219512"/>
    <lineage>
        <taxon>Bacteria</taxon>
        <taxon>Bacillati</taxon>
        <taxon>Cyanobacteriota</taxon>
        <taxon>Cyanophyceae</taxon>
        <taxon>Oscillatoriophycideae</taxon>
        <taxon>Oscillatoriales</taxon>
        <taxon>Sirenicapillariaceae</taxon>
        <taxon>Limnospira</taxon>
    </lineage>
</organism>
<dbReference type="Pfam" id="PF13614">
    <property type="entry name" value="AAA_31"/>
    <property type="match status" value="1"/>
</dbReference>
<comment type="similarity">
    <text evidence="2">Belongs to the CpsC/CapA family.</text>
</comment>
<evidence type="ECO:0000259" key="20">
    <source>
        <dbReference type="Pfam" id="PF02706"/>
    </source>
</evidence>
<comment type="subcellular location">
    <subcellularLocation>
        <location evidence="1">Cell inner membrane</location>
        <topology evidence="1">Multi-pass membrane protein</topology>
    </subcellularLocation>
</comment>
<proteinExistence type="inferred from homology"/>
<evidence type="ECO:0000256" key="3">
    <source>
        <dbReference type="ARBA" id="ARBA00007316"/>
    </source>
</evidence>
<evidence type="ECO:0000256" key="4">
    <source>
        <dbReference type="ARBA" id="ARBA00008883"/>
    </source>
</evidence>
<feature type="region of interest" description="Disordered" evidence="18">
    <location>
        <begin position="715"/>
        <end position="743"/>
    </location>
</feature>
<evidence type="ECO:0000256" key="6">
    <source>
        <dbReference type="ARBA" id="ARBA00022475"/>
    </source>
</evidence>
<evidence type="ECO:0000256" key="12">
    <source>
        <dbReference type="ARBA" id="ARBA00022840"/>
    </source>
</evidence>